<name>A0A6J6S2Z1_9ZZZZ</name>
<dbReference type="EMBL" id="CAFBOF010000005">
    <property type="protein sequence ID" value="CAB4971111.1"/>
    <property type="molecule type" value="Genomic_DNA"/>
</dbReference>
<keyword evidence="2" id="KW-0472">Membrane</keyword>
<feature type="transmembrane region" description="Helical" evidence="2">
    <location>
        <begin position="46"/>
        <end position="68"/>
    </location>
</feature>
<organism evidence="3">
    <name type="scientific">freshwater metagenome</name>
    <dbReference type="NCBI Taxonomy" id="449393"/>
    <lineage>
        <taxon>unclassified sequences</taxon>
        <taxon>metagenomes</taxon>
        <taxon>ecological metagenomes</taxon>
    </lineage>
</organism>
<feature type="compositionally biased region" description="Basic and acidic residues" evidence="1">
    <location>
        <begin position="17"/>
        <end position="26"/>
    </location>
</feature>
<dbReference type="AlphaFoldDB" id="A0A6J6S2Z1"/>
<evidence type="ECO:0000313" key="6">
    <source>
        <dbReference type="EMBL" id="CAB5017842.1"/>
    </source>
</evidence>
<protein>
    <submittedName>
        <fullName evidence="3">Unannotated protein</fullName>
    </submittedName>
</protein>
<accession>A0A6J6S2Z1</accession>
<evidence type="ECO:0000256" key="1">
    <source>
        <dbReference type="SAM" id="MobiDB-lite"/>
    </source>
</evidence>
<evidence type="ECO:0000313" key="4">
    <source>
        <dbReference type="EMBL" id="CAB4906946.1"/>
    </source>
</evidence>
<dbReference type="EMBL" id="CAFBMM010000035">
    <property type="protein sequence ID" value="CAB4906946.1"/>
    <property type="molecule type" value="Genomic_DNA"/>
</dbReference>
<evidence type="ECO:0000313" key="5">
    <source>
        <dbReference type="EMBL" id="CAB4971111.1"/>
    </source>
</evidence>
<sequence length="69" mass="7378">MKKRRKPQQPAHLPKVGAHDEAREEQRLERSAVLDVMGLGGRGRMVGIVVGVVGVALLVLAVVSLIGLD</sequence>
<evidence type="ECO:0000256" key="2">
    <source>
        <dbReference type="SAM" id="Phobius"/>
    </source>
</evidence>
<evidence type="ECO:0000313" key="3">
    <source>
        <dbReference type="EMBL" id="CAB4729166.1"/>
    </source>
</evidence>
<feature type="region of interest" description="Disordered" evidence="1">
    <location>
        <begin position="1"/>
        <end position="26"/>
    </location>
</feature>
<keyword evidence="2" id="KW-0812">Transmembrane</keyword>
<gene>
    <name evidence="3" type="ORF">UFOPK2683_01167</name>
    <name evidence="4" type="ORF">UFOPK3605_00833</name>
    <name evidence="5" type="ORF">UFOPK3897_00434</name>
    <name evidence="6" type="ORF">UFOPK4121_00462</name>
</gene>
<proteinExistence type="predicted"/>
<keyword evidence="2" id="KW-1133">Transmembrane helix</keyword>
<reference evidence="3" key="1">
    <citation type="submission" date="2020-05" db="EMBL/GenBank/DDBJ databases">
        <authorList>
            <person name="Chiriac C."/>
            <person name="Salcher M."/>
            <person name="Ghai R."/>
            <person name="Kavagutti S V."/>
        </authorList>
    </citation>
    <scope>NUCLEOTIDE SEQUENCE</scope>
</reference>
<dbReference type="EMBL" id="CAEZYK010000073">
    <property type="protein sequence ID" value="CAB4729166.1"/>
    <property type="molecule type" value="Genomic_DNA"/>
</dbReference>
<dbReference type="EMBL" id="CAFBPQ010000009">
    <property type="protein sequence ID" value="CAB5017842.1"/>
    <property type="molecule type" value="Genomic_DNA"/>
</dbReference>